<dbReference type="AlphaFoldDB" id="A0A328BGS5"/>
<evidence type="ECO:0000313" key="1">
    <source>
        <dbReference type="EMBL" id="RAK65835.1"/>
    </source>
</evidence>
<dbReference type="InterPro" id="IPR038765">
    <property type="entry name" value="Papain-like_cys_pep_sf"/>
</dbReference>
<dbReference type="OrthoDB" id="7181050at2"/>
<protein>
    <submittedName>
        <fullName evidence="1">Uncharacterized protein</fullName>
    </submittedName>
</protein>
<sequence length="99" mass="10698">MISLPEHLECLGLPAAASEATRRAVHAAHARAMPFENLDIPPGQPISGEVAAIFVKLIRPGGAQTYRVADEAEYRPVRAAEFDIELTAAEQLRPRLAAQ</sequence>
<accession>A0A328BGS5</accession>
<organism evidence="1 2">
    <name type="scientific">Hymenobacter edaphi</name>
    <dbReference type="NCBI Taxonomy" id="2211146"/>
    <lineage>
        <taxon>Bacteria</taxon>
        <taxon>Pseudomonadati</taxon>
        <taxon>Bacteroidota</taxon>
        <taxon>Cytophagia</taxon>
        <taxon>Cytophagales</taxon>
        <taxon>Hymenobacteraceae</taxon>
        <taxon>Hymenobacter</taxon>
    </lineage>
</organism>
<comment type="caution">
    <text evidence="1">The sequence shown here is derived from an EMBL/GenBank/DDBJ whole genome shotgun (WGS) entry which is preliminary data.</text>
</comment>
<keyword evidence="2" id="KW-1185">Reference proteome</keyword>
<gene>
    <name evidence="1" type="ORF">DLM85_14045</name>
</gene>
<evidence type="ECO:0000313" key="2">
    <source>
        <dbReference type="Proteomes" id="UP000248553"/>
    </source>
</evidence>
<dbReference type="EMBL" id="QHKM01000004">
    <property type="protein sequence ID" value="RAK65835.1"/>
    <property type="molecule type" value="Genomic_DNA"/>
</dbReference>
<reference evidence="2" key="1">
    <citation type="submission" date="2018-05" db="EMBL/GenBank/DDBJ databases">
        <authorList>
            <person name="Nie L."/>
        </authorList>
    </citation>
    <scope>NUCLEOTIDE SEQUENCE [LARGE SCALE GENOMIC DNA]</scope>
    <source>
        <strain evidence="2">NL</strain>
    </source>
</reference>
<dbReference type="GO" id="GO:0016407">
    <property type="term" value="F:acetyltransferase activity"/>
    <property type="evidence" value="ECO:0007669"/>
    <property type="project" value="InterPro"/>
</dbReference>
<dbReference type="Proteomes" id="UP000248553">
    <property type="component" value="Unassembled WGS sequence"/>
</dbReference>
<dbReference type="Gene3D" id="3.30.2140.10">
    <property type="entry name" value="Arylamine N-acetyltransferase"/>
    <property type="match status" value="1"/>
</dbReference>
<name>A0A328BGS5_9BACT</name>
<dbReference type="SUPFAM" id="SSF54001">
    <property type="entry name" value="Cysteine proteinases"/>
    <property type="match status" value="1"/>
</dbReference>
<dbReference type="RefSeq" id="WP_111478745.1">
    <property type="nucleotide sequence ID" value="NZ_QHKM01000004.1"/>
</dbReference>
<proteinExistence type="predicted"/>